<evidence type="ECO:0000313" key="6">
    <source>
        <dbReference type="Proteomes" id="UP001219518"/>
    </source>
</evidence>
<reference evidence="5" key="2">
    <citation type="journal article" date="2023" name="BMC Genomics">
        <title>Pest status, molecular evolution, and epigenetic factors derived from the genome assembly of Frankliniella fusca, a thysanopteran phytovirus vector.</title>
        <authorList>
            <person name="Catto M.A."/>
            <person name="Labadie P.E."/>
            <person name="Jacobson A.L."/>
            <person name="Kennedy G.G."/>
            <person name="Srinivasan R."/>
            <person name="Hunt B.G."/>
        </authorList>
    </citation>
    <scope>NUCLEOTIDE SEQUENCE</scope>
    <source>
        <strain evidence="5">PL_HMW_Pooled</strain>
    </source>
</reference>
<protein>
    <submittedName>
        <fullName evidence="5">Transposable element P transposase</fullName>
    </submittedName>
</protein>
<dbReference type="Pfam" id="PF21787">
    <property type="entry name" value="TNP-like_RNaseH_N"/>
    <property type="match status" value="1"/>
</dbReference>
<dbReference type="InterPro" id="IPR048365">
    <property type="entry name" value="TNP-like_RNaseH_N"/>
</dbReference>
<evidence type="ECO:0000259" key="3">
    <source>
        <dbReference type="Pfam" id="PF21788"/>
    </source>
</evidence>
<feature type="compositionally biased region" description="Low complexity" evidence="1">
    <location>
        <begin position="309"/>
        <end position="324"/>
    </location>
</feature>
<accession>A0AAE1HEF0</accession>
<dbReference type="Proteomes" id="UP001219518">
    <property type="component" value="Unassembled WGS sequence"/>
</dbReference>
<dbReference type="InterPro" id="IPR048367">
    <property type="entry name" value="TNP-like_RNaseH_C"/>
</dbReference>
<proteinExistence type="predicted"/>
<dbReference type="Pfam" id="PF21789">
    <property type="entry name" value="TNP-like_RNaseH_C"/>
    <property type="match status" value="1"/>
</dbReference>
<comment type="caution">
    <text evidence="5">The sequence shown here is derived from an EMBL/GenBank/DDBJ whole genome shotgun (WGS) entry which is preliminary data.</text>
</comment>
<reference evidence="5" key="1">
    <citation type="submission" date="2021-07" db="EMBL/GenBank/DDBJ databases">
        <authorList>
            <person name="Catto M.A."/>
            <person name="Jacobson A."/>
            <person name="Kennedy G."/>
            <person name="Labadie P."/>
            <person name="Hunt B.G."/>
            <person name="Srinivasan R."/>
        </authorList>
    </citation>
    <scope>NUCLEOTIDE SEQUENCE</scope>
    <source>
        <strain evidence="5">PL_HMW_Pooled</strain>
        <tissue evidence="5">Head</tissue>
    </source>
</reference>
<evidence type="ECO:0000259" key="2">
    <source>
        <dbReference type="Pfam" id="PF21787"/>
    </source>
</evidence>
<feature type="region of interest" description="Disordered" evidence="1">
    <location>
        <begin position="500"/>
        <end position="535"/>
    </location>
</feature>
<feature type="region of interest" description="Disordered" evidence="1">
    <location>
        <begin position="292"/>
        <end position="358"/>
    </location>
</feature>
<feature type="domain" description="Transposable element P transposase-like RNase H C-terminal" evidence="4">
    <location>
        <begin position="1016"/>
        <end position="1048"/>
    </location>
</feature>
<name>A0AAE1HEF0_9NEOP</name>
<dbReference type="EMBL" id="JAHWGI010000981">
    <property type="protein sequence ID" value="KAK3919752.1"/>
    <property type="molecule type" value="Genomic_DNA"/>
</dbReference>
<dbReference type="Pfam" id="PF21788">
    <property type="entry name" value="TNP-like_GBD"/>
    <property type="match status" value="1"/>
</dbReference>
<sequence length="1125" mass="127704">MRINAVYAFQQKHIEFIREHIPPFHLVIYFSDGAAQQYKSRKNVLNVSFHLHDFGVKAEWNFFGTSHGKGPCDGQAGTLKRSAYLASIRKTLIRNPRDFFKWAKKEIKNSHVQFVSSEEVQHTEEILKKRFIKALSIPKMISQHSVLPQGPGETEFGKWKTALPGLLKNSKVCSLHFWHDQVIRYNEIKLLDGSVFQSKTVPHLVQGVIPSRFLDRASGALESERGIRKGSSPKLSPRDSSPPKVIIPDDLDSYCSEEIIDDQASTHTCMTPNSGSDINEVSARTTYINKVSASTASPPAKLSSEHSHTSSSTTTTSKSNRSGSACTISNSGTASTICSSEQTSDTKTSQSGISTPRMQIEDYNDHAYAKEMPYTLQVLRQQYTQVALPTKTWSAAQFLDKKTAFIHTNVNFETDRAVVFNTTMKPNVLFGKIAYRDPPLLQSKKQLERFIQKIDRLSPCIGATDLGERSKTCWGYINCNPHKKAKRRLSCRVHRRKFQQGKREKVDKAAKLQKKSASYRKQSKRRSRKVKISKDSFSKKKKLEDCFEKFKNTSDETRETIINSLPSEQQELVRNIFMAAKCKDSKGRRYSRGFIYDCLIMRIKGHALYKKLIRDNKLPLPPEKTLNKYMKGLKAEYGFQDNIFKVMGLKGKSFDPSERHGCLLLDEMQLDALLTYRADLCKVHGFVDFGKYTPSEQKEKQGDHGLVLMFQAFKGQWVQTLGAFLSSAAVPGHILRKMIVEAIVLLYNQGFTVDIVTTDGARWNRAMWKLAGVNITSSCTEHQGDKNKKLWFASDFPHLVKTMWTRVVSRKEMSLPDGVIKLSHWETVIIHNEKLGIKQCWTLKSDHLKPSNYQKMNVKMAFEFFGSNVLSSMKYLKERNIYPELEDSGPTIKFIERMGDLIKAMNAKDVLHSLKASQDCPQNKILTDFLDYLSNMHEISKVKHPYGPRSKKVVPQGTVVKQRKTKTSEERIFVGASDEFTTDAFLGLTVTVRATLELVKYLTEEVGFKFLMTRRLNQDALEHFFGEIRTACGSSSHPDPLLFIQLYRLLSLYSLVKPPKGSNVSGGELFQALVQLQDLENNENQEDKQKVVDIINSIVEESGFAESPDETCTNFNPEMSACNID</sequence>
<keyword evidence="6" id="KW-1185">Reference proteome</keyword>
<feature type="compositionally biased region" description="Basic and acidic residues" evidence="1">
    <location>
        <begin position="501"/>
        <end position="510"/>
    </location>
</feature>
<feature type="domain" description="Transposable element P transposase-like RNase H" evidence="2">
    <location>
        <begin position="636"/>
        <end position="770"/>
    </location>
</feature>
<evidence type="ECO:0000256" key="1">
    <source>
        <dbReference type="SAM" id="MobiDB-lite"/>
    </source>
</evidence>
<feature type="compositionally biased region" description="Polar residues" evidence="1">
    <location>
        <begin position="325"/>
        <end position="357"/>
    </location>
</feature>
<dbReference type="PANTHER" id="PTHR46601:SF1">
    <property type="entry name" value="ADF-H DOMAIN-CONTAINING PROTEIN"/>
    <property type="match status" value="1"/>
</dbReference>
<evidence type="ECO:0000259" key="4">
    <source>
        <dbReference type="Pfam" id="PF21789"/>
    </source>
</evidence>
<dbReference type="InterPro" id="IPR048366">
    <property type="entry name" value="TNP-like_GBD"/>
</dbReference>
<feature type="compositionally biased region" description="Basic residues" evidence="1">
    <location>
        <begin position="511"/>
        <end position="531"/>
    </location>
</feature>
<feature type="domain" description="Transposable element P transposase-like GTP-binding insertion" evidence="3">
    <location>
        <begin position="798"/>
        <end position="912"/>
    </location>
</feature>
<feature type="region of interest" description="Disordered" evidence="1">
    <location>
        <begin position="221"/>
        <end position="249"/>
    </location>
</feature>
<gene>
    <name evidence="5" type="ORF">KUF71_008879</name>
</gene>
<dbReference type="PANTHER" id="PTHR46601">
    <property type="entry name" value="ULP_PROTEASE DOMAIN-CONTAINING PROTEIN"/>
    <property type="match status" value="1"/>
</dbReference>
<evidence type="ECO:0000313" key="5">
    <source>
        <dbReference type="EMBL" id="KAK3919752.1"/>
    </source>
</evidence>
<organism evidence="5 6">
    <name type="scientific">Frankliniella fusca</name>
    <dbReference type="NCBI Taxonomy" id="407009"/>
    <lineage>
        <taxon>Eukaryota</taxon>
        <taxon>Metazoa</taxon>
        <taxon>Ecdysozoa</taxon>
        <taxon>Arthropoda</taxon>
        <taxon>Hexapoda</taxon>
        <taxon>Insecta</taxon>
        <taxon>Pterygota</taxon>
        <taxon>Neoptera</taxon>
        <taxon>Paraneoptera</taxon>
        <taxon>Thysanoptera</taxon>
        <taxon>Terebrantia</taxon>
        <taxon>Thripoidea</taxon>
        <taxon>Thripidae</taxon>
        <taxon>Frankliniella</taxon>
    </lineage>
</organism>
<dbReference type="AlphaFoldDB" id="A0AAE1HEF0"/>